<proteinExistence type="predicted"/>
<dbReference type="AlphaFoldDB" id="A0A9Q1FSZ6"/>
<dbReference type="GO" id="GO:0046872">
    <property type="term" value="F:metal ion binding"/>
    <property type="evidence" value="ECO:0007669"/>
    <property type="project" value="UniProtKB-KW"/>
</dbReference>
<dbReference type="CDD" id="cd04269">
    <property type="entry name" value="ZnMc_adamalysin_II_like"/>
    <property type="match status" value="1"/>
</dbReference>
<dbReference type="PANTHER" id="PTHR11905">
    <property type="entry name" value="ADAM A DISINTEGRIN AND METALLOPROTEASE DOMAIN"/>
    <property type="match status" value="1"/>
</dbReference>
<dbReference type="GO" id="GO:0005886">
    <property type="term" value="C:plasma membrane"/>
    <property type="evidence" value="ECO:0007669"/>
    <property type="project" value="TreeGrafter"/>
</dbReference>
<evidence type="ECO:0000256" key="4">
    <source>
        <dbReference type="SAM" id="SignalP"/>
    </source>
</evidence>
<dbReference type="SUPFAM" id="SSF55486">
    <property type="entry name" value="Metalloproteases ('zincins'), catalytic domain"/>
    <property type="match status" value="1"/>
</dbReference>
<evidence type="ECO:0000256" key="3">
    <source>
        <dbReference type="PROSITE-ProRule" id="PRU00276"/>
    </source>
</evidence>
<keyword evidence="1 3" id="KW-1015">Disulfide bond</keyword>
<dbReference type="EMBL" id="JAINUF010000004">
    <property type="protein sequence ID" value="KAJ8365563.1"/>
    <property type="molecule type" value="Genomic_DNA"/>
</dbReference>
<feature type="domain" description="Peptidase M12B" evidence="6">
    <location>
        <begin position="209"/>
        <end position="405"/>
    </location>
</feature>
<reference evidence="7" key="1">
    <citation type="journal article" date="2023" name="Science">
        <title>Genome structures resolve the early diversification of teleost fishes.</title>
        <authorList>
            <person name="Parey E."/>
            <person name="Louis A."/>
            <person name="Montfort J."/>
            <person name="Bouchez O."/>
            <person name="Roques C."/>
            <person name="Iampietro C."/>
            <person name="Lluch J."/>
            <person name="Castinel A."/>
            <person name="Donnadieu C."/>
            <person name="Desvignes T."/>
            <person name="Floi Bucao C."/>
            <person name="Jouanno E."/>
            <person name="Wen M."/>
            <person name="Mejri S."/>
            <person name="Dirks R."/>
            <person name="Jansen H."/>
            <person name="Henkel C."/>
            <person name="Chen W.J."/>
            <person name="Zahm M."/>
            <person name="Cabau C."/>
            <person name="Klopp C."/>
            <person name="Thompson A.W."/>
            <person name="Robinson-Rechavi M."/>
            <person name="Braasch I."/>
            <person name="Lecointre G."/>
            <person name="Bobe J."/>
            <person name="Postlethwait J.H."/>
            <person name="Berthelot C."/>
            <person name="Roest Crollius H."/>
            <person name="Guiguen Y."/>
        </authorList>
    </citation>
    <scope>NUCLEOTIDE SEQUENCE</scope>
    <source>
        <strain evidence="7">WJC10195</strain>
    </source>
</reference>
<dbReference type="InterPro" id="IPR001762">
    <property type="entry name" value="Disintegrin_dom"/>
</dbReference>
<feature type="domain" description="Disintegrin" evidence="5">
    <location>
        <begin position="413"/>
        <end position="514"/>
    </location>
</feature>
<dbReference type="InterPro" id="IPR002870">
    <property type="entry name" value="Peptidase_M12B_N"/>
</dbReference>
<dbReference type="SMART" id="SM00050">
    <property type="entry name" value="DISIN"/>
    <property type="match status" value="1"/>
</dbReference>
<dbReference type="PROSITE" id="PS50214">
    <property type="entry name" value="DISINTEGRIN_2"/>
    <property type="match status" value="1"/>
</dbReference>
<evidence type="ECO:0000256" key="1">
    <source>
        <dbReference type="ARBA" id="ARBA00023157"/>
    </source>
</evidence>
<evidence type="ECO:0000259" key="5">
    <source>
        <dbReference type="PROSITE" id="PS50214"/>
    </source>
</evidence>
<dbReference type="Gene3D" id="4.10.70.10">
    <property type="entry name" value="Disintegrin domain"/>
    <property type="match status" value="1"/>
</dbReference>
<feature type="binding site" evidence="3">
    <location>
        <position position="351"/>
    </location>
    <ligand>
        <name>Zn(2+)</name>
        <dbReference type="ChEBI" id="CHEBI:29105"/>
        <note>catalytic</note>
    </ligand>
</feature>
<feature type="signal peptide" evidence="4">
    <location>
        <begin position="1"/>
        <end position="23"/>
    </location>
</feature>
<accession>A0A9Q1FSZ6</accession>
<dbReference type="SMART" id="SM00608">
    <property type="entry name" value="ACR"/>
    <property type="match status" value="1"/>
</dbReference>
<dbReference type="OrthoDB" id="5951731at2759"/>
<dbReference type="FunFam" id="3.40.390.10:FF:000002">
    <property type="entry name" value="Disintegrin and metalloproteinase domain-containing protein 22"/>
    <property type="match status" value="1"/>
</dbReference>
<feature type="active site" evidence="3">
    <location>
        <position position="348"/>
    </location>
</feature>
<dbReference type="GO" id="GO:0004222">
    <property type="term" value="F:metalloendopeptidase activity"/>
    <property type="evidence" value="ECO:0007669"/>
    <property type="project" value="InterPro"/>
</dbReference>
<dbReference type="SUPFAM" id="SSF57552">
    <property type="entry name" value="Blood coagulation inhibitor (disintegrin)"/>
    <property type="match status" value="1"/>
</dbReference>
<evidence type="ECO:0008006" key="9">
    <source>
        <dbReference type="Google" id="ProtNLM"/>
    </source>
</evidence>
<dbReference type="Pfam" id="PF00200">
    <property type="entry name" value="Disintegrin"/>
    <property type="match status" value="1"/>
</dbReference>
<organism evidence="7 8">
    <name type="scientific">Synaphobranchus kaupii</name>
    <name type="common">Kaup's arrowtooth eel</name>
    <dbReference type="NCBI Taxonomy" id="118154"/>
    <lineage>
        <taxon>Eukaryota</taxon>
        <taxon>Metazoa</taxon>
        <taxon>Chordata</taxon>
        <taxon>Craniata</taxon>
        <taxon>Vertebrata</taxon>
        <taxon>Euteleostomi</taxon>
        <taxon>Actinopterygii</taxon>
        <taxon>Neopterygii</taxon>
        <taxon>Teleostei</taxon>
        <taxon>Anguilliformes</taxon>
        <taxon>Synaphobranchidae</taxon>
        <taxon>Synaphobranchus</taxon>
    </lineage>
</organism>
<comment type="caution">
    <text evidence="7">The sequence shown here is derived from an EMBL/GenBank/DDBJ whole genome shotgun (WGS) entry which is preliminary data.</text>
</comment>
<evidence type="ECO:0000313" key="8">
    <source>
        <dbReference type="Proteomes" id="UP001152622"/>
    </source>
</evidence>
<dbReference type="Pfam" id="PF08516">
    <property type="entry name" value="ADAM_CR"/>
    <property type="match status" value="1"/>
</dbReference>
<evidence type="ECO:0000259" key="6">
    <source>
        <dbReference type="PROSITE" id="PS50215"/>
    </source>
</evidence>
<dbReference type="PANTHER" id="PTHR11905:SF136">
    <property type="entry name" value="DISINTEGRIN AND METALLOPROTEINASE DOMAIN-CONTAINING PROTEIN 9"/>
    <property type="match status" value="1"/>
</dbReference>
<dbReference type="InterPro" id="IPR001590">
    <property type="entry name" value="Peptidase_M12B"/>
</dbReference>
<dbReference type="InterPro" id="IPR024079">
    <property type="entry name" value="MetalloPept_cat_dom_sf"/>
</dbReference>
<feature type="binding site" evidence="3">
    <location>
        <position position="357"/>
    </location>
    <ligand>
        <name>Zn(2+)</name>
        <dbReference type="ChEBI" id="CHEBI:29105"/>
        <note>catalytic</note>
    </ligand>
</feature>
<dbReference type="Proteomes" id="UP001152622">
    <property type="component" value="Chromosome 4"/>
</dbReference>
<dbReference type="Gene3D" id="3.40.390.10">
    <property type="entry name" value="Collagenase (Catalytic Domain)"/>
    <property type="match status" value="1"/>
</dbReference>
<dbReference type="Pfam" id="PF01562">
    <property type="entry name" value="Pep_M12B_propep"/>
    <property type="match status" value="1"/>
</dbReference>
<keyword evidence="3" id="KW-0862">Zinc</keyword>
<name>A0A9Q1FSZ6_SYNKA</name>
<dbReference type="Pfam" id="PF01421">
    <property type="entry name" value="Reprolysin"/>
    <property type="match status" value="1"/>
</dbReference>
<comment type="caution">
    <text evidence="3">Lacks conserved residue(s) required for the propagation of feature annotation.</text>
</comment>
<protein>
    <recommendedName>
        <fullName evidence="9">Disintegrin and metalloproteinase domain-containing protein 9-like</fullName>
    </recommendedName>
</protein>
<gene>
    <name evidence="7" type="ORF">SKAU_G00143940</name>
</gene>
<feature type="binding site" evidence="3">
    <location>
        <position position="347"/>
    </location>
    <ligand>
        <name>Zn(2+)</name>
        <dbReference type="ChEBI" id="CHEBI:29105"/>
        <note>catalytic</note>
    </ligand>
</feature>
<keyword evidence="4" id="KW-0732">Signal</keyword>
<feature type="disulfide bond" evidence="3">
    <location>
        <begin position="364"/>
        <end position="369"/>
    </location>
</feature>
<dbReference type="InterPro" id="IPR006586">
    <property type="entry name" value="ADAM_Cys-rich"/>
</dbReference>
<evidence type="ECO:0000313" key="7">
    <source>
        <dbReference type="EMBL" id="KAJ8365563.1"/>
    </source>
</evidence>
<sequence>MLRISLRLLILYLSLCFFTGIKSTGLFHAQTSKFSNHKVVIPHIVHDRSRRESNQSEEKVKPERLIYSLSIEDEDHFLHLKKNKDFIAKAFVQYSHDANGKLVTSYPNVPKDCHYHGHVEGHEDSLVALSTCSGLMGVILIGNHSYGLEPAVQSKTFEHLLYPLKDSQSEQFVCGVTSEMSQSDVHTVHDPTLTMTRLIRKKRNLPLPRYIELVLVADKMRFDFKDGNTTAVRQEMVDLANLLDGYYKQLNIHVILVGLEIFEDSNPFSVDESASTVLGSFVKWRRKNLLPRIRHDVGQLIVGRPNAFGGSILGMAFVGTVCSAASGGGINVFSGNNLPFVSTVVAHELGHNLGMGHDNSRCTCESASCIMSASASGSTQFSSCSSNDFERLVFRGGGLCLKNQPSPSDIVTVADCGNGLLEKGEQCDCGTPEECRDKCCDAATCMFTEGSACAQGACCRDCQTDSKLCVRMVSSVCRDQVSGTPCRESVNVCDLPEFCNGEAAFCPEDFYIMDGQSCANRTAYCFEGRCQTYDSQCAQKAANICYNVINMEGSKYGNCGTQGSDYVKLPAGEVAVLKGRLA</sequence>
<dbReference type="PROSITE" id="PS50215">
    <property type="entry name" value="ADAM_MEPRO"/>
    <property type="match status" value="1"/>
</dbReference>
<dbReference type="InterPro" id="IPR036436">
    <property type="entry name" value="Disintegrin_dom_sf"/>
</dbReference>
<dbReference type="InterPro" id="IPR034027">
    <property type="entry name" value="Reprolysin_adamalysin"/>
</dbReference>
<dbReference type="GO" id="GO:0006508">
    <property type="term" value="P:proteolysis"/>
    <property type="evidence" value="ECO:0007669"/>
    <property type="project" value="InterPro"/>
</dbReference>
<evidence type="ECO:0000256" key="2">
    <source>
        <dbReference type="PROSITE-ProRule" id="PRU00068"/>
    </source>
</evidence>
<keyword evidence="8" id="KW-1185">Reference proteome</keyword>
<feature type="disulfide bond" evidence="2">
    <location>
        <begin position="486"/>
        <end position="506"/>
    </location>
</feature>
<feature type="chain" id="PRO_5040173026" description="Disintegrin and metalloproteinase domain-containing protein 9-like" evidence="4">
    <location>
        <begin position="24"/>
        <end position="582"/>
    </location>
</feature>
<keyword evidence="3" id="KW-0479">Metal-binding</keyword>